<gene>
    <name evidence="1" type="ORF">JGUZn3_08510</name>
</gene>
<dbReference type="EMBL" id="CP060244">
    <property type="protein sequence ID" value="QNT78083.1"/>
    <property type="molecule type" value="Genomic_DNA"/>
</dbReference>
<name>A0A7H1NQM3_9PROT</name>
<dbReference type="KEGG" id="ebla:JGUZn3_08510"/>
<sequence length="70" mass="8454">MNVIDEEKNRDLMEWVGMKSLESWVIKSLFFRWRWRMRGSLRGGLDVRLAVVLFLHELKGVFWESVPFLL</sequence>
<dbReference type="Proteomes" id="UP000516349">
    <property type="component" value="Chromosome"/>
</dbReference>
<keyword evidence="2" id="KW-1185">Reference proteome</keyword>
<evidence type="ECO:0000313" key="2">
    <source>
        <dbReference type="Proteomes" id="UP000516349"/>
    </source>
</evidence>
<organism evidence="1 2">
    <name type="scientific">Entomobacter blattae</name>
    <dbReference type="NCBI Taxonomy" id="2762277"/>
    <lineage>
        <taxon>Bacteria</taxon>
        <taxon>Pseudomonadati</taxon>
        <taxon>Pseudomonadota</taxon>
        <taxon>Alphaproteobacteria</taxon>
        <taxon>Acetobacterales</taxon>
        <taxon>Acetobacteraceae</taxon>
        <taxon>Entomobacter</taxon>
    </lineage>
</organism>
<dbReference type="AlphaFoldDB" id="A0A7H1NQM3"/>
<protein>
    <submittedName>
        <fullName evidence="1">Uncharacterized protein</fullName>
    </submittedName>
</protein>
<reference evidence="1 2" key="1">
    <citation type="submission" date="2020-08" db="EMBL/GenBank/DDBJ databases">
        <title>Complete genome sequence of Entomobacter blattae G55GP.</title>
        <authorList>
            <person name="Poehlein A."/>
            <person name="Guzman J."/>
            <person name="Daniel R."/>
            <person name="Vilcinskas A."/>
        </authorList>
    </citation>
    <scope>NUCLEOTIDE SEQUENCE [LARGE SCALE GENOMIC DNA]</scope>
    <source>
        <strain evidence="1 2">G55GP</strain>
    </source>
</reference>
<accession>A0A7H1NQM3</accession>
<proteinExistence type="predicted"/>
<evidence type="ECO:0000313" key="1">
    <source>
        <dbReference type="EMBL" id="QNT78083.1"/>
    </source>
</evidence>